<dbReference type="PROSITE" id="PS00292">
    <property type="entry name" value="CYCLINS"/>
    <property type="match status" value="1"/>
</dbReference>
<dbReference type="PANTHER" id="PTHR10177">
    <property type="entry name" value="CYCLINS"/>
    <property type="match status" value="1"/>
</dbReference>
<accession>A0ABQ9E250</accession>
<evidence type="ECO:0000256" key="1">
    <source>
        <dbReference type="ARBA" id="ARBA00022618"/>
    </source>
</evidence>
<dbReference type="EMBL" id="JARBDR010000923">
    <property type="protein sequence ID" value="KAJ8297806.1"/>
    <property type="molecule type" value="Genomic_DNA"/>
</dbReference>
<name>A0ABQ9E250_TEGGR</name>
<proteinExistence type="inferred from homology"/>
<evidence type="ECO:0000259" key="5">
    <source>
        <dbReference type="SMART" id="SM00385"/>
    </source>
</evidence>
<keyword evidence="1" id="KW-0132">Cell division</keyword>
<dbReference type="Proteomes" id="UP001217089">
    <property type="component" value="Unassembled WGS sequence"/>
</dbReference>
<dbReference type="InterPro" id="IPR006671">
    <property type="entry name" value="Cyclin_N"/>
</dbReference>
<comment type="similarity">
    <text evidence="4">Belongs to the cyclin family.</text>
</comment>
<evidence type="ECO:0000256" key="4">
    <source>
        <dbReference type="RuleBase" id="RU000383"/>
    </source>
</evidence>
<dbReference type="Gene3D" id="1.10.472.10">
    <property type="entry name" value="Cyclin-like"/>
    <property type="match status" value="2"/>
</dbReference>
<evidence type="ECO:0000256" key="2">
    <source>
        <dbReference type="ARBA" id="ARBA00023127"/>
    </source>
</evidence>
<dbReference type="SMART" id="SM00385">
    <property type="entry name" value="CYCLIN"/>
    <property type="match status" value="1"/>
</dbReference>
<comment type="caution">
    <text evidence="6">The sequence shown here is derived from an EMBL/GenBank/DDBJ whole genome shotgun (WGS) entry which is preliminary data.</text>
</comment>
<evidence type="ECO:0000256" key="3">
    <source>
        <dbReference type="ARBA" id="ARBA00023306"/>
    </source>
</evidence>
<feature type="domain" description="Cyclin-like" evidence="5">
    <location>
        <begin position="56"/>
        <end position="142"/>
    </location>
</feature>
<evidence type="ECO:0000313" key="6">
    <source>
        <dbReference type="EMBL" id="KAJ8297806.1"/>
    </source>
</evidence>
<dbReference type="Pfam" id="PF00134">
    <property type="entry name" value="Cyclin_N"/>
    <property type="match status" value="1"/>
</dbReference>
<organism evidence="6 7">
    <name type="scientific">Tegillarca granosa</name>
    <name type="common">Malaysian cockle</name>
    <name type="synonym">Anadara granosa</name>
    <dbReference type="NCBI Taxonomy" id="220873"/>
    <lineage>
        <taxon>Eukaryota</taxon>
        <taxon>Metazoa</taxon>
        <taxon>Spiralia</taxon>
        <taxon>Lophotrochozoa</taxon>
        <taxon>Mollusca</taxon>
        <taxon>Bivalvia</taxon>
        <taxon>Autobranchia</taxon>
        <taxon>Pteriomorphia</taxon>
        <taxon>Arcoida</taxon>
        <taxon>Arcoidea</taxon>
        <taxon>Arcidae</taxon>
        <taxon>Tegillarca</taxon>
    </lineage>
</organism>
<keyword evidence="7" id="KW-1185">Reference proteome</keyword>
<evidence type="ECO:0000313" key="7">
    <source>
        <dbReference type="Proteomes" id="UP001217089"/>
    </source>
</evidence>
<dbReference type="InterPro" id="IPR048258">
    <property type="entry name" value="Cyclins_cyclin-box"/>
</dbReference>
<dbReference type="InterPro" id="IPR036915">
    <property type="entry name" value="Cyclin-like_sf"/>
</dbReference>
<protein>
    <recommendedName>
        <fullName evidence="5">Cyclin-like domain-containing protein</fullName>
    </recommendedName>
</protein>
<dbReference type="InterPro" id="IPR013763">
    <property type="entry name" value="Cyclin-like_dom"/>
</dbReference>
<dbReference type="SUPFAM" id="SSF47954">
    <property type="entry name" value="Cyclin-like"/>
    <property type="match status" value="1"/>
</dbReference>
<keyword evidence="3" id="KW-0131">Cell cycle</keyword>
<reference evidence="6 7" key="1">
    <citation type="submission" date="2022-12" db="EMBL/GenBank/DDBJ databases">
        <title>Chromosome-level genome of Tegillarca granosa.</title>
        <authorList>
            <person name="Kim J."/>
        </authorList>
    </citation>
    <scope>NUCLEOTIDE SEQUENCE [LARGE SCALE GENOMIC DNA]</scope>
    <source>
        <strain evidence="6">Teg-2019</strain>
        <tissue evidence="6">Adductor muscle</tissue>
    </source>
</reference>
<keyword evidence="2 4" id="KW-0195">Cyclin</keyword>
<sequence length="327" mass="37339">MGVRMKIHSGIDAKHLMRMLGESLQKEKEQWKSVFHKKNGDGHMDSLGQHRDEAISWILCLNTKFHFTPETVALAVYLVDRFLLLVKVPSKYLRCVSICCYYIAAKTLEEDEVIPSTGDLVKGSDYECSVSEILRMEAVILNKLSWNIKYVTAIDFLHIIHSLLMCYYPQLLNGLSNMTPSKHLAILTQKLLKCLSDHQITTFRPVTLSLSVISHELEQITPNWLSIVMMMQQMTEVDSGSLIRCREQTGRFLAENSMLQTGYSFLRHGSSCSKALKRKAEEVEEDDDIYEGIKRLYNEDFGIEMRMSCGSEGMYQDIDQLSAVSAM</sequence>
<dbReference type="InterPro" id="IPR039361">
    <property type="entry name" value="Cyclin"/>
</dbReference>
<gene>
    <name evidence="6" type="ORF">KUTeg_024337</name>
</gene>